<dbReference type="InterPro" id="IPR050772">
    <property type="entry name" value="Hydratase-Decarb/MhpD_sf"/>
</dbReference>
<evidence type="ECO:0000256" key="1">
    <source>
        <dbReference type="ARBA" id="ARBA00023239"/>
    </source>
</evidence>
<keyword evidence="4" id="KW-1185">Reference proteome</keyword>
<dbReference type="InterPro" id="IPR036663">
    <property type="entry name" value="Fumarylacetoacetase_C_sf"/>
</dbReference>
<organism evidence="3 4">
    <name type="scientific">Enhydrobacter aerosaccus</name>
    <dbReference type="NCBI Taxonomy" id="225324"/>
    <lineage>
        <taxon>Bacteria</taxon>
        <taxon>Pseudomonadati</taxon>
        <taxon>Pseudomonadota</taxon>
        <taxon>Alphaproteobacteria</taxon>
        <taxon>Hyphomicrobiales</taxon>
        <taxon>Enhydrobacter</taxon>
    </lineage>
</organism>
<dbReference type="Proteomes" id="UP000190092">
    <property type="component" value="Unassembled WGS sequence"/>
</dbReference>
<dbReference type="RefSeq" id="WP_085937276.1">
    <property type="nucleotide sequence ID" value="NZ_FUWJ01000012.1"/>
</dbReference>
<protein>
    <submittedName>
        <fullName evidence="3">2-keto-4-pentenoate hydratase</fullName>
    </submittedName>
</protein>
<evidence type="ECO:0000259" key="2">
    <source>
        <dbReference type="Pfam" id="PF01557"/>
    </source>
</evidence>
<feature type="domain" description="Fumarylacetoacetase-like C-terminal" evidence="2">
    <location>
        <begin position="84"/>
        <end position="246"/>
    </location>
</feature>
<dbReference type="AlphaFoldDB" id="A0A1T4T2U6"/>
<dbReference type="GO" id="GO:0005737">
    <property type="term" value="C:cytoplasm"/>
    <property type="evidence" value="ECO:0007669"/>
    <property type="project" value="TreeGrafter"/>
</dbReference>
<dbReference type="PANTHER" id="PTHR30143">
    <property type="entry name" value="ACID HYDRATASE"/>
    <property type="match status" value="1"/>
</dbReference>
<dbReference type="PANTHER" id="PTHR30143:SF0">
    <property type="entry name" value="2-KETO-4-PENTENOATE HYDRATASE"/>
    <property type="match status" value="1"/>
</dbReference>
<dbReference type="STRING" id="225324.SAMN02745126_05539"/>
<reference evidence="4" key="1">
    <citation type="submission" date="2017-02" db="EMBL/GenBank/DDBJ databases">
        <authorList>
            <person name="Varghese N."/>
            <person name="Submissions S."/>
        </authorList>
    </citation>
    <scope>NUCLEOTIDE SEQUENCE [LARGE SCALE GENOMIC DNA]</scope>
    <source>
        <strain evidence="4">ATCC 27094</strain>
    </source>
</reference>
<accession>A0A1T4T2U6</accession>
<dbReference type="OrthoDB" id="9792137at2"/>
<dbReference type="GO" id="GO:0008684">
    <property type="term" value="F:2-oxopent-4-enoate hydratase activity"/>
    <property type="evidence" value="ECO:0007669"/>
    <property type="project" value="TreeGrafter"/>
</dbReference>
<dbReference type="SUPFAM" id="SSF56529">
    <property type="entry name" value="FAH"/>
    <property type="match status" value="1"/>
</dbReference>
<dbReference type="InterPro" id="IPR011234">
    <property type="entry name" value="Fumarylacetoacetase-like_C"/>
</dbReference>
<dbReference type="EMBL" id="FUWJ01000012">
    <property type="protein sequence ID" value="SKA34766.1"/>
    <property type="molecule type" value="Genomic_DNA"/>
</dbReference>
<dbReference type="Pfam" id="PF01557">
    <property type="entry name" value="FAA_hydrolase"/>
    <property type="match status" value="1"/>
</dbReference>
<evidence type="ECO:0000313" key="3">
    <source>
        <dbReference type="EMBL" id="SKA34766.1"/>
    </source>
</evidence>
<name>A0A1T4T2U6_9HYPH</name>
<evidence type="ECO:0000313" key="4">
    <source>
        <dbReference type="Proteomes" id="UP000190092"/>
    </source>
</evidence>
<keyword evidence="1" id="KW-0456">Lyase</keyword>
<sequence length="247" mass="26505">MPPDISHAVEALLAARRSGTQIVPPFALSDRDAIFAIQDGVAAATGPVSGWKVGARTPTAEPNPAPLLAGALVASPATFDGNAMHMIGVEIEISFHIVRDIPARSERVEREEALAAVGDAFVGMEVVDTRLAEFQKTAPEWLLADNQMNEALVIGDSIRNWRTLDWPNLQVRLEIDGKVEVDQKGGLGAVDPVRPLVWMIDHAVRLRGGIRSGQAITTGSWTGLRYYPPGTVARGEFVGLGAVEARF</sequence>
<gene>
    <name evidence="3" type="ORF">SAMN02745126_05539</name>
</gene>
<proteinExistence type="predicted"/>
<dbReference type="Gene3D" id="3.90.850.10">
    <property type="entry name" value="Fumarylacetoacetase-like, C-terminal domain"/>
    <property type="match status" value="1"/>
</dbReference>